<comment type="caution">
    <text evidence="2">The sequence shown here is derived from an EMBL/GenBank/DDBJ whole genome shotgun (WGS) entry which is preliminary data.</text>
</comment>
<evidence type="ECO:0000256" key="1">
    <source>
        <dbReference type="SAM" id="SignalP"/>
    </source>
</evidence>
<accession>A0ABR9ZSY7</accession>
<sequence length="194" mass="21597">MYSVKKRISFLLLLIILLSTSGCTKFQSSIKDLKAETFGIARTFNVYDDFGNQTMTVSGKSTDMQPSEVENVILITIDGYSWQHVGSSMIAVENGLENLVETYELSQAIDTSKEGNGGFTSLDRSINNFKSEFSGLKRVIVVKNQSGVIIAVYEGDNVLVEKSGLPSSTKILIDNKRMTIYRCDFEIFEAEMIQ</sequence>
<evidence type="ECO:0000313" key="3">
    <source>
        <dbReference type="Proteomes" id="UP000614200"/>
    </source>
</evidence>
<organism evidence="2 3">
    <name type="scientific">Fusibacter ferrireducens</name>
    <dbReference type="NCBI Taxonomy" id="2785058"/>
    <lineage>
        <taxon>Bacteria</taxon>
        <taxon>Bacillati</taxon>
        <taxon>Bacillota</taxon>
        <taxon>Clostridia</taxon>
        <taxon>Eubacteriales</taxon>
        <taxon>Eubacteriales Family XII. Incertae Sedis</taxon>
        <taxon>Fusibacter</taxon>
    </lineage>
</organism>
<dbReference type="InterPro" id="IPR032484">
    <property type="entry name" value="DUF5052"/>
</dbReference>
<reference evidence="2 3" key="1">
    <citation type="submission" date="2020-11" db="EMBL/GenBank/DDBJ databases">
        <title>Fusibacter basophilias sp. nov.</title>
        <authorList>
            <person name="Qiu D."/>
        </authorList>
    </citation>
    <scope>NUCLEOTIDE SEQUENCE [LARGE SCALE GENOMIC DNA]</scope>
    <source>
        <strain evidence="2 3">Q10-2</strain>
    </source>
</reference>
<keyword evidence="1" id="KW-0732">Signal</keyword>
<gene>
    <name evidence="2" type="ORF">ISU02_10575</name>
</gene>
<name>A0ABR9ZSY7_9FIRM</name>
<dbReference type="EMBL" id="JADKNH010000006">
    <property type="protein sequence ID" value="MBF4693569.1"/>
    <property type="molecule type" value="Genomic_DNA"/>
</dbReference>
<dbReference type="PROSITE" id="PS51257">
    <property type="entry name" value="PROKAR_LIPOPROTEIN"/>
    <property type="match status" value="1"/>
</dbReference>
<dbReference type="Proteomes" id="UP000614200">
    <property type="component" value="Unassembled WGS sequence"/>
</dbReference>
<feature type="chain" id="PRO_5045047412" evidence="1">
    <location>
        <begin position="25"/>
        <end position="194"/>
    </location>
</feature>
<feature type="signal peptide" evidence="1">
    <location>
        <begin position="1"/>
        <end position="24"/>
    </location>
</feature>
<proteinExistence type="predicted"/>
<keyword evidence="3" id="KW-1185">Reference proteome</keyword>
<dbReference type="Pfam" id="PF16475">
    <property type="entry name" value="DUF5052"/>
    <property type="match status" value="1"/>
</dbReference>
<evidence type="ECO:0000313" key="2">
    <source>
        <dbReference type="EMBL" id="MBF4693569.1"/>
    </source>
</evidence>
<protein>
    <submittedName>
        <fullName evidence="2">DUF5052 family protein</fullName>
    </submittedName>
</protein>
<dbReference type="RefSeq" id="WP_194701813.1">
    <property type="nucleotide sequence ID" value="NZ_JADKNH010000006.1"/>
</dbReference>